<organism evidence="1 2">
    <name type="scientific">Popillia japonica</name>
    <name type="common">Japanese beetle</name>
    <dbReference type="NCBI Taxonomy" id="7064"/>
    <lineage>
        <taxon>Eukaryota</taxon>
        <taxon>Metazoa</taxon>
        <taxon>Ecdysozoa</taxon>
        <taxon>Arthropoda</taxon>
        <taxon>Hexapoda</taxon>
        <taxon>Insecta</taxon>
        <taxon>Pterygota</taxon>
        <taxon>Neoptera</taxon>
        <taxon>Endopterygota</taxon>
        <taxon>Coleoptera</taxon>
        <taxon>Polyphaga</taxon>
        <taxon>Scarabaeiformia</taxon>
        <taxon>Scarabaeidae</taxon>
        <taxon>Rutelinae</taxon>
        <taxon>Popillia</taxon>
    </lineage>
</organism>
<evidence type="ECO:0000313" key="2">
    <source>
        <dbReference type="Proteomes" id="UP001458880"/>
    </source>
</evidence>
<dbReference type="EMBL" id="JASPKY010000337">
    <property type="protein sequence ID" value="KAK9708038.1"/>
    <property type="molecule type" value="Genomic_DNA"/>
</dbReference>
<dbReference type="PANTHER" id="PTHR19446">
    <property type="entry name" value="REVERSE TRANSCRIPTASES"/>
    <property type="match status" value="1"/>
</dbReference>
<dbReference type="AlphaFoldDB" id="A0AAW1JVC7"/>
<evidence type="ECO:0000313" key="1">
    <source>
        <dbReference type="EMBL" id="KAK9708038.1"/>
    </source>
</evidence>
<dbReference type="Proteomes" id="UP001458880">
    <property type="component" value="Unassembled WGS sequence"/>
</dbReference>
<evidence type="ECO:0008006" key="3">
    <source>
        <dbReference type="Google" id="ProtNLM"/>
    </source>
</evidence>
<proteinExistence type="predicted"/>
<sequence length="146" mass="16717">MISGETWGDMPPERKTAIIKKLYATRNDGIPFSPKNTNGKLEVRYITEEELEQAAADIKIGKTPGLDGVPPETIKLTVQTNQQWILDVLNHLMDAQIFPRDWKVAKIVLLPKKRRDLEAPSSYRPLRLLNTLSKLYEAVIKMRLTY</sequence>
<reference evidence="1 2" key="1">
    <citation type="journal article" date="2024" name="BMC Genomics">
        <title>De novo assembly and annotation of Popillia japonica's genome with initial clues to its potential as an invasive pest.</title>
        <authorList>
            <person name="Cucini C."/>
            <person name="Boschi S."/>
            <person name="Funari R."/>
            <person name="Cardaioli E."/>
            <person name="Iannotti N."/>
            <person name="Marturano G."/>
            <person name="Paoli F."/>
            <person name="Bruttini M."/>
            <person name="Carapelli A."/>
            <person name="Frati F."/>
            <person name="Nardi F."/>
        </authorList>
    </citation>
    <scope>NUCLEOTIDE SEQUENCE [LARGE SCALE GENOMIC DNA]</scope>
    <source>
        <strain evidence="1">DMR45628</strain>
    </source>
</reference>
<protein>
    <recommendedName>
        <fullName evidence="3">Reverse transcriptase</fullName>
    </recommendedName>
</protein>
<comment type="caution">
    <text evidence="1">The sequence shown here is derived from an EMBL/GenBank/DDBJ whole genome shotgun (WGS) entry which is preliminary data.</text>
</comment>
<name>A0AAW1JVC7_POPJA</name>
<accession>A0AAW1JVC7</accession>
<gene>
    <name evidence="1" type="ORF">QE152_g27467</name>
</gene>
<keyword evidence="2" id="KW-1185">Reference proteome</keyword>